<dbReference type="Proteomes" id="UP000032430">
    <property type="component" value="Chromosome I"/>
</dbReference>
<reference evidence="2" key="1">
    <citation type="submission" date="2014-09" db="EMBL/GenBank/DDBJ databases">
        <authorList>
            <person name="Gomez-Valero L."/>
        </authorList>
    </citation>
    <scope>NUCLEOTIDE SEQUENCE [LARGE SCALE GENOMIC DNA]</scope>
    <source>
        <strain evidence="2">ATCC700992</strain>
    </source>
</reference>
<proteinExistence type="predicted"/>
<gene>
    <name evidence="1" type="ORF">LFA_0523</name>
</gene>
<dbReference type="AlphaFoldDB" id="A0A098G3B3"/>
<dbReference type="HOGENOM" id="CLU_1641637_0_0_6"/>
<keyword evidence="2" id="KW-1185">Reference proteome</keyword>
<dbReference type="EMBL" id="LN614827">
    <property type="protein sequence ID" value="CEG55980.1"/>
    <property type="molecule type" value="Genomic_DNA"/>
</dbReference>
<sequence>MRDKIKVLYYPDMQVSETTLKKCILFFDEIHFMDKPALTIGNFGLIGAQSPLRATERSFREDAGVPLYVHSVDGGRISTDIMEKVVSDLNDSSFIESYRDGLSKSKTFRNQQFPEGNYGSFGSTPKELIKLFENIDLSLLANSNTVEFLKQNFSPFDITKS</sequence>
<dbReference type="STRING" id="1212491.LFA_0523"/>
<organism evidence="1 2">
    <name type="scientific">Legionella fallonii LLAP-10</name>
    <dbReference type="NCBI Taxonomy" id="1212491"/>
    <lineage>
        <taxon>Bacteria</taxon>
        <taxon>Pseudomonadati</taxon>
        <taxon>Pseudomonadota</taxon>
        <taxon>Gammaproteobacteria</taxon>
        <taxon>Legionellales</taxon>
        <taxon>Legionellaceae</taxon>
        <taxon>Legionella</taxon>
    </lineage>
</organism>
<evidence type="ECO:0000313" key="1">
    <source>
        <dbReference type="EMBL" id="CEG55980.1"/>
    </source>
</evidence>
<dbReference type="KEGG" id="lfa:LFA_0523"/>
<accession>A0A098G3B3</accession>
<dbReference type="RefSeq" id="WP_231865890.1">
    <property type="nucleotide sequence ID" value="NZ_LN614827.1"/>
</dbReference>
<protein>
    <submittedName>
        <fullName evidence="1">Uncharacterized protein</fullName>
    </submittedName>
</protein>
<name>A0A098G3B3_9GAMM</name>
<evidence type="ECO:0000313" key="2">
    <source>
        <dbReference type="Proteomes" id="UP000032430"/>
    </source>
</evidence>